<dbReference type="Pfam" id="PF00486">
    <property type="entry name" value="Trans_reg_C"/>
    <property type="match status" value="1"/>
</dbReference>
<evidence type="ECO:0000313" key="5">
    <source>
        <dbReference type="Proteomes" id="UP000070299"/>
    </source>
</evidence>
<evidence type="ECO:0000259" key="3">
    <source>
        <dbReference type="PROSITE" id="PS51755"/>
    </source>
</evidence>
<dbReference type="Gene3D" id="3.40.50.300">
    <property type="entry name" value="P-loop containing nucleotide triphosphate hydrolases"/>
    <property type="match status" value="1"/>
</dbReference>
<feature type="domain" description="OmpR/PhoB-type" evidence="3">
    <location>
        <begin position="6"/>
        <end position="104"/>
    </location>
</feature>
<comment type="caution">
    <text evidence="4">The sequence shown here is derived from an EMBL/GenBank/DDBJ whole genome shotgun (WGS) entry which is preliminary data.</text>
</comment>
<dbReference type="GO" id="GO:0000160">
    <property type="term" value="P:phosphorelay signal transduction system"/>
    <property type="evidence" value="ECO:0007669"/>
    <property type="project" value="InterPro"/>
</dbReference>
<dbReference type="InterPro" id="IPR049052">
    <property type="entry name" value="nSTAND1"/>
</dbReference>
<dbReference type="Pfam" id="PF20703">
    <property type="entry name" value="nSTAND1"/>
    <property type="match status" value="1"/>
</dbReference>
<dbReference type="SUPFAM" id="SSF48452">
    <property type="entry name" value="TPR-like"/>
    <property type="match status" value="1"/>
</dbReference>
<dbReference type="GO" id="GO:0003677">
    <property type="term" value="F:DNA binding"/>
    <property type="evidence" value="ECO:0007669"/>
    <property type="project" value="UniProtKB-UniRule"/>
</dbReference>
<dbReference type="PROSITE" id="PS51755">
    <property type="entry name" value="OMPR_PHOB"/>
    <property type="match status" value="1"/>
</dbReference>
<evidence type="ECO:0000256" key="2">
    <source>
        <dbReference type="PROSITE-ProRule" id="PRU01091"/>
    </source>
</evidence>
<dbReference type="RefSeq" id="WP_068374156.1">
    <property type="nucleotide sequence ID" value="NZ_LSNE01000003.1"/>
</dbReference>
<organism evidence="4 5">
    <name type="scientific">Paraglaciecola hydrolytica</name>
    <dbReference type="NCBI Taxonomy" id="1799789"/>
    <lineage>
        <taxon>Bacteria</taxon>
        <taxon>Pseudomonadati</taxon>
        <taxon>Pseudomonadota</taxon>
        <taxon>Gammaproteobacteria</taxon>
        <taxon>Alteromonadales</taxon>
        <taxon>Alteromonadaceae</taxon>
        <taxon>Paraglaciecola</taxon>
    </lineage>
</organism>
<proteinExistence type="predicted"/>
<protein>
    <submittedName>
        <fullName evidence="4">Transcriptional regulator</fullName>
    </submittedName>
</protein>
<dbReference type="PANTHER" id="PTHR47691:SF3">
    <property type="entry name" value="HTH-TYPE TRANSCRIPTIONAL REGULATOR RV0890C-RELATED"/>
    <property type="match status" value="1"/>
</dbReference>
<dbReference type="InterPro" id="IPR027417">
    <property type="entry name" value="P-loop_NTPase"/>
</dbReference>
<dbReference type="PANTHER" id="PTHR47691">
    <property type="entry name" value="REGULATOR-RELATED"/>
    <property type="match status" value="1"/>
</dbReference>
<dbReference type="GO" id="GO:0006355">
    <property type="term" value="P:regulation of DNA-templated transcription"/>
    <property type="evidence" value="ECO:0007669"/>
    <property type="project" value="InterPro"/>
</dbReference>
<accession>A0A136A4M8</accession>
<reference evidence="5" key="1">
    <citation type="submission" date="2016-02" db="EMBL/GenBank/DDBJ databases">
        <authorList>
            <person name="Schultz-Johansen M."/>
            <person name="Glaring M.A."/>
            <person name="Bech P.K."/>
            <person name="Stougaard P."/>
        </authorList>
    </citation>
    <scope>NUCLEOTIDE SEQUENCE [LARGE SCALE GENOMIC DNA]</scope>
    <source>
        <strain evidence="5">S66</strain>
    </source>
</reference>
<dbReference type="AlphaFoldDB" id="A0A136A4M8"/>
<dbReference type="STRING" id="1799789.AX660_09410"/>
<evidence type="ECO:0000313" key="4">
    <source>
        <dbReference type="EMBL" id="KXI30195.1"/>
    </source>
</evidence>
<gene>
    <name evidence="4" type="ORF">AX660_09410</name>
</gene>
<dbReference type="SMART" id="SM00862">
    <property type="entry name" value="Trans_reg_C"/>
    <property type="match status" value="1"/>
</dbReference>
<dbReference type="InterPro" id="IPR011990">
    <property type="entry name" value="TPR-like_helical_dom_sf"/>
</dbReference>
<keyword evidence="5" id="KW-1185">Reference proteome</keyword>
<dbReference type="Gene3D" id="1.25.40.10">
    <property type="entry name" value="Tetratricopeptide repeat domain"/>
    <property type="match status" value="1"/>
</dbReference>
<dbReference type="Proteomes" id="UP000070299">
    <property type="component" value="Unassembled WGS sequence"/>
</dbReference>
<keyword evidence="1 2" id="KW-0238">DNA-binding</keyword>
<dbReference type="EMBL" id="LSNE01000003">
    <property type="protein sequence ID" value="KXI30195.1"/>
    <property type="molecule type" value="Genomic_DNA"/>
</dbReference>
<name>A0A136A4M8_9ALTE</name>
<dbReference type="OrthoDB" id="9782895at2"/>
<dbReference type="SUPFAM" id="SSF46894">
    <property type="entry name" value="C-terminal effector domain of the bipartite response regulators"/>
    <property type="match status" value="1"/>
</dbReference>
<dbReference type="InterPro" id="IPR016032">
    <property type="entry name" value="Sig_transdc_resp-reg_C-effctor"/>
</dbReference>
<dbReference type="Gene3D" id="1.10.10.10">
    <property type="entry name" value="Winged helix-like DNA-binding domain superfamily/Winged helix DNA-binding domain"/>
    <property type="match status" value="1"/>
</dbReference>
<sequence length="1096" mass="123701">MVLKTHRHFFLGEWQVSPSTNSVRCGDVVKQLEPKAMDVLLVLCQQQGEVLSADEIANQCWGDVAMGDNPVHKAINQLRKAFDDKPSEPTYIETIRKRGYRIIAQLNFPLNDELKAQQSNWQGESPFPGLSAFEPKEAQVFFGRNEQISTLLERVSKQINFGRGFCLILGPSGTGKSSLINAGLLPKLLHRNGYDGIGAVSYSGLDFADINQQRLFIDLASALLDWDIADQPVFDGLSADSLAELLQHDCDSVLKQCKQALSRAPKQFAKPHFFLFIDRLEVLLSSPLFSENERNLFLKLIETLATSGCILVFSACRNDFYPLVVSHPSLMAGKDNGAHFDLMPPKRTDLMQMIRLPAIAANLSWSQDPSSATPLDEILCAEAAQHPDSLPMLQYTLQELYLQRSEQDELLFSVYQDLGGIEGAIGKKAEEIYQQLPQEQQLQLAYVLSLLVTLNPDGETITSRAARWSQLKQVNQSAFVQAMVDSRLFVSHLQNDEACFSLAHEALLRRWSRASEWIVEHQDSLAIKSRLHILTQRWLNEGKSTAFLLAEGKPLQEALSLQHSGTFILDNHEQTLIKSSVKRAKTKRWSTGAAIVLLCILSFTSVLMSIKSQESQSVAQQKRLEAESLLGFMVGEFADKLRSVKRMDLLDGISNKALEYFSQQDEITEDASLLPFANTEQNFKARYQHAQTLSAMGEVAYSRGKNDEAQQAFVATKIILDKLYAQQPDKLELLKTLGANAFWLGQLAYDRNDYSTAQPLFELYQQYSEKMNQIAPDNIETWTELYYAYSTLGSLFLKQLKYTESYDAFTSSLTIIERTIAKQPQDPVLRLDKSDTLSWLATTEQALGHLSLALKLHQEAQQEIELGLQYDPDNAASLEILAYSHWHQARLLNYLGKYDNAYNKAVLSTETLKTILQQDSENQDWKNALLKIEIFKIKILIGKDSVDNGVSPTLVEQYTTEIFNETSIGLMNFAYLIEYYQSNNAWNKSSELIDKTSRYLSNYSSINKMDAEYQLGLAELTLLKAKQFAKNNQVEQSSQVCEEAIKLLSPLVKVSRNVEYLLPYARAHSCLNKLEFIPEEIAALLSMQVTNFNFTH</sequence>
<dbReference type="CDD" id="cd00383">
    <property type="entry name" value="trans_reg_C"/>
    <property type="match status" value="1"/>
</dbReference>
<dbReference type="InterPro" id="IPR001867">
    <property type="entry name" value="OmpR/PhoB-type_DNA-bd"/>
</dbReference>
<evidence type="ECO:0000256" key="1">
    <source>
        <dbReference type="ARBA" id="ARBA00023125"/>
    </source>
</evidence>
<feature type="DNA-binding region" description="OmpR/PhoB-type" evidence="2">
    <location>
        <begin position="6"/>
        <end position="104"/>
    </location>
</feature>
<dbReference type="InterPro" id="IPR036388">
    <property type="entry name" value="WH-like_DNA-bd_sf"/>
</dbReference>
<dbReference type="SUPFAM" id="SSF52540">
    <property type="entry name" value="P-loop containing nucleoside triphosphate hydrolases"/>
    <property type="match status" value="1"/>
</dbReference>